<accession>A0A0E9UIH3</accession>
<proteinExistence type="predicted"/>
<protein>
    <submittedName>
        <fullName evidence="1">Uncharacterized protein</fullName>
    </submittedName>
</protein>
<dbReference type="AlphaFoldDB" id="A0A0E9UIH3"/>
<evidence type="ECO:0000313" key="1">
    <source>
        <dbReference type="EMBL" id="JAH65542.1"/>
    </source>
</evidence>
<name>A0A0E9UIH3_ANGAN</name>
<sequence>MGAKTPKPRRYLHHLFLKMM</sequence>
<reference evidence="1" key="2">
    <citation type="journal article" date="2015" name="Fish Shellfish Immunol.">
        <title>Early steps in the European eel (Anguilla anguilla)-Vibrio vulnificus interaction in the gills: Role of the RtxA13 toxin.</title>
        <authorList>
            <person name="Callol A."/>
            <person name="Pajuelo D."/>
            <person name="Ebbesson L."/>
            <person name="Teles M."/>
            <person name="MacKenzie S."/>
            <person name="Amaro C."/>
        </authorList>
    </citation>
    <scope>NUCLEOTIDE SEQUENCE</scope>
</reference>
<reference evidence="1" key="1">
    <citation type="submission" date="2014-11" db="EMBL/GenBank/DDBJ databases">
        <authorList>
            <person name="Amaro Gonzalez C."/>
        </authorList>
    </citation>
    <scope>NUCLEOTIDE SEQUENCE</scope>
</reference>
<dbReference type="EMBL" id="GBXM01043035">
    <property type="protein sequence ID" value="JAH65542.1"/>
    <property type="molecule type" value="Transcribed_RNA"/>
</dbReference>
<organism evidence="1">
    <name type="scientific">Anguilla anguilla</name>
    <name type="common">European freshwater eel</name>
    <name type="synonym">Muraena anguilla</name>
    <dbReference type="NCBI Taxonomy" id="7936"/>
    <lineage>
        <taxon>Eukaryota</taxon>
        <taxon>Metazoa</taxon>
        <taxon>Chordata</taxon>
        <taxon>Craniata</taxon>
        <taxon>Vertebrata</taxon>
        <taxon>Euteleostomi</taxon>
        <taxon>Actinopterygii</taxon>
        <taxon>Neopterygii</taxon>
        <taxon>Teleostei</taxon>
        <taxon>Anguilliformes</taxon>
        <taxon>Anguillidae</taxon>
        <taxon>Anguilla</taxon>
    </lineage>
</organism>